<dbReference type="GO" id="GO:0055036">
    <property type="term" value="C:virion membrane"/>
    <property type="evidence" value="ECO:0007669"/>
    <property type="project" value="UniProtKB-SubCell"/>
</dbReference>
<reference evidence="19" key="1">
    <citation type="submission" date="2017-11" db="EMBL/GenBank/DDBJ databases">
        <title>Discovery of three new Paramyxovirus species in rodents: expansion of the proposed genus 'Jeilong virus'.</title>
        <authorList>
            <person name="Vanmechelen B."/>
            <person name="Bletsa M."/>
            <person name="Vrancken B."/>
            <person name="Gryseels S."/>
            <person name="Leirs H."/>
            <person name="Gouy de Bellocq J."/>
            <person name="Lemey P."/>
            <person name="Maes P."/>
        </authorList>
    </citation>
    <scope>NUCLEOTIDE SEQUENCE [LARGE SCALE GENOMIC DNA]</scope>
    <source>
        <strain evidence="19">MOZ135_2</strain>
    </source>
</reference>
<evidence type="ECO:0000256" key="17">
    <source>
        <dbReference type="ARBA" id="ARBA00023296"/>
    </source>
</evidence>
<keyword evidence="12 18" id="KW-1133">Transmembrane helix</keyword>
<dbReference type="Pfam" id="PF00523">
    <property type="entry name" value="Fusion_gly"/>
    <property type="match status" value="1"/>
</dbReference>
<proteinExistence type="inferred from homology"/>
<comment type="similarity">
    <text evidence="1 18">Belongs to the paramyxoviruses fusion glycoprotein family.</text>
</comment>
<evidence type="ECO:0000256" key="15">
    <source>
        <dbReference type="ARBA" id="ARBA00023157"/>
    </source>
</evidence>
<evidence type="ECO:0000256" key="16">
    <source>
        <dbReference type="ARBA" id="ARBA00023180"/>
    </source>
</evidence>
<dbReference type="GO" id="GO:0019064">
    <property type="term" value="P:fusion of virus membrane with host plasma membrane"/>
    <property type="evidence" value="ECO:0007669"/>
    <property type="project" value="UniProtKB-KW"/>
</dbReference>
<keyword evidence="6" id="KW-1162">Viral penetration into host cytoplasm</keyword>
<keyword evidence="16" id="KW-0325">Glycoprotein</keyword>
<evidence type="ECO:0000256" key="4">
    <source>
        <dbReference type="ARBA" id="ARBA00022511"/>
    </source>
</evidence>
<evidence type="ECO:0000256" key="5">
    <source>
        <dbReference type="ARBA" id="ARBA00022521"/>
    </source>
</evidence>
<comment type="subunit">
    <text evidence="18">Homotrimer of disulfide-linked F1-F2.</text>
</comment>
<keyword evidence="14 18" id="KW-0472">Membrane</keyword>
<feature type="transmembrane region" description="Helical" evidence="18">
    <location>
        <begin position="113"/>
        <end position="137"/>
    </location>
</feature>
<keyword evidence="11 18" id="KW-0261">Viral envelope protein</keyword>
<dbReference type="Gene3D" id="6.10.10.110">
    <property type="match status" value="1"/>
</dbReference>
<evidence type="ECO:0000256" key="13">
    <source>
        <dbReference type="ARBA" id="ARBA00023054"/>
    </source>
</evidence>
<evidence type="ECO:0000256" key="18">
    <source>
        <dbReference type="RuleBase" id="RU003705"/>
    </source>
</evidence>
<evidence type="ECO:0000256" key="8">
    <source>
        <dbReference type="ARBA" id="ARBA00022729"/>
    </source>
</evidence>
<dbReference type="EMBL" id="MG573141">
    <property type="protein sequence ID" value="AVM86024.1"/>
    <property type="molecule type" value="Viral_cRNA"/>
</dbReference>
<evidence type="ECO:0000313" key="19">
    <source>
        <dbReference type="EMBL" id="AVM86024.1"/>
    </source>
</evidence>
<keyword evidence="20" id="KW-1185">Reference proteome</keyword>
<sequence length="549" mass="60139">MTKLYYISIIIVVIAINLHYIEAQISLAELSKIGIIQGNNYGLKVSGVSTYQLMVIKLIPNVSQLSNCTTDVMVSYKGMLDRILNPINSSLAKVRAAIKDKVDYTPSRNGERFWGAIVGGVALGVATAAQVTAGVALHNSLENAKAIMQLKDAIRNSNAAIQELTTSQGQVVVAINALQEQINTQLVPSLNQLGCSVIGNTLGLKLNQYFSELSLIFGPNLRDPTSETLSIQAIARAFNGDFDTMLNKLKYDTSDFLDLLESGGIRGRIIDVSLTDYIISLQIEYPTLTAIPDATVQLFNLISYNHRGSEWMSVFPRQMLIRGSYLSNIDLSECVQTSSNYICSTDTSSALSSGTYECATGNITSCARTRVVNSHVSRFALSKGVLFVNCASIVCRCQDPKYTIIQDTQVTNVMISSQDCKEVYIDGYFITLGPKTLERSMYSDNVTLGGTVSVEIIDIGNELNSIQESLNRTQHYIDKSNEILDRVNPNVINLGTIGGIMFLTILATIWFIISLIWLICLTRKIMIPRSNLTTSSRSSTVNSLAGFIN</sequence>
<dbReference type="InterPro" id="IPR000776">
    <property type="entry name" value="Fusion_F0_Paramyxovir"/>
</dbReference>
<dbReference type="SUPFAM" id="SSF69922">
    <property type="entry name" value="Head and neck region of the ectodomain of NDV fusion glycoprotein"/>
    <property type="match status" value="1"/>
</dbReference>
<dbReference type="GO" id="GO:0046718">
    <property type="term" value="P:symbiont entry into host cell"/>
    <property type="evidence" value="ECO:0007669"/>
    <property type="project" value="UniProtKB-KW"/>
</dbReference>
<evidence type="ECO:0000313" key="20">
    <source>
        <dbReference type="Proteomes" id="UP000297036"/>
    </source>
</evidence>
<evidence type="ECO:0000256" key="1">
    <source>
        <dbReference type="ARBA" id="ARBA00008211"/>
    </source>
</evidence>
<feature type="transmembrane region" description="Helical" evidence="18">
    <location>
        <begin position="6"/>
        <end position="23"/>
    </location>
</feature>
<evidence type="ECO:0000256" key="6">
    <source>
        <dbReference type="ARBA" id="ARBA00022595"/>
    </source>
</evidence>
<keyword evidence="15" id="KW-1015">Disulfide bond</keyword>
<dbReference type="RefSeq" id="YP_009666852.1">
    <property type="nucleotide sequence ID" value="NC_043540.1"/>
</dbReference>
<name>A0A2P1GJ86_9MONO</name>
<keyword evidence="17" id="KW-1160">Virus entry into host cell</keyword>
<dbReference type="GO" id="GO:0019031">
    <property type="term" value="C:viral envelope"/>
    <property type="evidence" value="ECO:0007669"/>
    <property type="project" value="UniProtKB-KW"/>
</dbReference>
<evidence type="ECO:0000256" key="2">
    <source>
        <dbReference type="ARBA" id="ARBA00016586"/>
    </source>
</evidence>
<dbReference type="GeneID" id="40527141"/>
<keyword evidence="8" id="KW-0732">Signal</keyword>
<evidence type="ECO:0000256" key="3">
    <source>
        <dbReference type="ARBA" id="ARBA00022506"/>
    </source>
</evidence>
<dbReference type="GO" id="GO:0020002">
    <property type="term" value="C:host cell plasma membrane"/>
    <property type="evidence" value="ECO:0007669"/>
    <property type="project" value="UniProtKB-SubCell"/>
</dbReference>
<keyword evidence="3" id="KW-1168">Fusion of virus membrane with host membrane</keyword>
<accession>A0A2P1GJ86</accession>
<evidence type="ECO:0000256" key="12">
    <source>
        <dbReference type="ARBA" id="ARBA00022989"/>
    </source>
</evidence>
<organism evidence="19">
    <name type="scientific">Mount Mabu Lophuromys virus 2</name>
    <dbReference type="NCBI Taxonomy" id="2116560"/>
    <lineage>
        <taxon>Viruses</taxon>
        <taxon>Riboviria</taxon>
        <taxon>Orthornavirae</taxon>
        <taxon>Negarnaviricota</taxon>
        <taxon>Haploviricotina</taxon>
        <taxon>Monjiviricetes</taxon>
        <taxon>Mononegavirales</taxon>
        <taxon>Paramyxoviridae</taxon>
        <taxon>Orthoparamyxovirinae</taxon>
        <taxon>Jeilongvirus</taxon>
        <taxon>Jeilongvirus mabuense</taxon>
    </lineage>
</organism>
<evidence type="ECO:0000256" key="10">
    <source>
        <dbReference type="ARBA" id="ARBA00022870"/>
    </source>
</evidence>
<dbReference type="Gene3D" id="1.10.287.2480">
    <property type="match status" value="1"/>
</dbReference>
<gene>
    <name evidence="19" type="primary">F</name>
</gene>
<feature type="transmembrane region" description="Helical" evidence="18">
    <location>
        <begin position="497"/>
        <end position="520"/>
    </location>
</feature>
<dbReference type="KEGG" id="vg:40527141"/>
<keyword evidence="7 18" id="KW-0812">Transmembrane</keyword>
<keyword evidence="4" id="KW-1032">Host cell membrane</keyword>
<evidence type="ECO:0000256" key="11">
    <source>
        <dbReference type="ARBA" id="ARBA00022879"/>
    </source>
</evidence>
<comment type="caution">
    <text evidence="18">Lacks conserved residue(s) required for the propagation of feature annotation.</text>
</comment>
<comment type="subcellular location">
    <subcellularLocation>
        <location evidence="18">Virion membrane</location>
        <topology evidence="18">Single-pass type I membrane protein</topology>
    </subcellularLocation>
    <subcellularLocation>
        <location evidence="18">Host cell membrane</location>
        <topology evidence="18">Single-pass membrane protein</topology>
    </subcellularLocation>
</comment>
<dbReference type="Gene3D" id="2.40.490.10">
    <property type="entry name" value="Newcastle disease virus like domain"/>
    <property type="match status" value="1"/>
</dbReference>
<keyword evidence="9" id="KW-0946">Virion</keyword>
<dbReference type="Gene3D" id="2.60.40.1690">
    <property type="entry name" value="Head and neck region of the ectodomain of NDV fusion glycoprotein"/>
    <property type="match status" value="1"/>
</dbReference>
<evidence type="ECO:0000256" key="9">
    <source>
        <dbReference type="ARBA" id="ARBA00022844"/>
    </source>
</evidence>
<protein>
    <recommendedName>
        <fullName evidence="2 18">Fusion glycoprotein F0</fullName>
    </recommendedName>
</protein>
<keyword evidence="10" id="KW-1043">Host membrane</keyword>
<keyword evidence="5" id="KW-1169">Fusion of virus membrane with host cell membrane</keyword>
<dbReference type="Proteomes" id="UP000297036">
    <property type="component" value="Segment"/>
</dbReference>
<evidence type="ECO:0000256" key="7">
    <source>
        <dbReference type="ARBA" id="ARBA00022692"/>
    </source>
</evidence>
<dbReference type="SUPFAM" id="SSF58069">
    <property type="entry name" value="Virus ectodomain"/>
    <property type="match status" value="1"/>
</dbReference>
<evidence type="ECO:0000256" key="14">
    <source>
        <dbReference type="ARBA" id="ARBA00023136"/>
    </source>
</evidence>
<keyword evidence="13" id="KW-0175">Coiled coil</keyword>